<dbReference type="SUPFAM" id="SSF88659">
    <property type="entry name" value="Sigma3 and sigma4 domains of RNA polymerase sigma factors"/>
    <property type="match status" value="1"/>
</dbReference>
<gene>
    <name evidence="7" type="ORF">L3081_12010</name>
</gene>
<organism evidence="7 8">
    <name type="scientific">Colwellia maritima</name>
    <dbReference type="NCBI Taxonomy" id="2912588"/>
    <lineage>
        <taxon>Bacteria</taxon>
        <taxon>Pseudomonadati</taxon>
        <taxon>Pseudomonadota</taxon>
        <taxon>Gammaproteobacteria</taxon>
        <taxon>Alteromonadales</taxon>
        <taxon>Colwelliaceae</taxon>
        <taxon>Colwellia</taxon>
    </lineage>
</organism>
<dbReference type="InterPro" id="IPR039425">
    <property type="entry name" value="RNA_pol_sigma-70-like"/>
</dbReference>
<feature type="domain" description="RNA polymerase sigma factor 70 region 4 type 2" evidence="6">
    <location>
        <begin position="95"/>
        <end position="142"/>
    </location>
</feature>
<name>A0ABS9X168_9GAMM</name>
<keyword evidence="8" id="KW-1185">Reference proteome</keyword>
<comment type="similarity">
    <text evidence="1">Belongs to the sigma-70 factor family. ECF subfamily.</text>
</comment>
<dbReference type="Gene3D" id="1.10.1740.10">
    <property type="match status" value="1"/>
</dbReference>
<keyword evidence="5" id="KW-0804">Transcription</keyword>
<comment type="caution">
    <text evidence="7">The sequence shown here is derived from an EMBL/GenBank/DDBJ whole genome shotgun (WGS) entry which is preliminary data.</text>
</comment>
<sequence>MLQLIGKIAPSAEVEDIAQDAYVKTFQISSDNKLIKYPKAFIYKIARNLAHDFNKKSEVKLSDNAVDESDYEISDTDETFQQMLTNDEFGRFCEVVRHLPIQCRKVFVMRKIYGFTQKEIAKELNLSQFTVENHTVNGMRKCNDFLDKKLDEKQREAISITSEFKARSK</sequence>
<accession>A0ABS9X168</accession>
<evidence type="ECO:0000313" key="7">
    <source>
        <dbReference type="EMBL" id="MCI2283998.1"/>
    </source>
</evidence>
<dbReference type="InterPro" id="IPR013249">
    <property type="entry name" value="RNA_pol_sigma70_r4_t2"/>
</dbReference>
<keyword evidence="3" id="KW-0731">Sigma factor</keyword>
<dbReference type="InterPro" id="IPR014284">
    <property type="entry name" value="RNA_pol_sigma-70_dom"/>
</dbReference>
<dbReference type="Pfam" id="PF08281">
    <property type="entry name" value="Sigma70_r4_2"/>
    <property type="match status" value="1"/>
</dbReference>
<dbReference type="NCBIfam" id="TIGR02937">
    <property type="entry name" value="sigma70-ECF"/>
    <property type="match status" value="1"/>
</dbReference>
<dbReference type="SUPFAM" id="SSF88946">
    <property type="entry name" value="Sigma2 domain of RNA polymerase sigma factors"/>
    <property type="match status" value="1"/>
</dbReference>
<evidence type="ECO:0000313" key="8">
    <source>
        <dbReference type="Proteomes" id="UP001139646"/>
    </source>
</evidence>
<dbReference type="InterPro" id="IPR000838">
    <property type="entry name" value="RNA_pol_sigma70_ECF_CS"/>
</dbReference>
<dbReference type="Proteomes" id="UP001139646">
    <property type="component" value="Unassembled WGS sequence"/>
</dbReference>
<evidence type="ECO:0000256" key="3">
    <source>
        <dbReference type="ARBA" id="ARBA00023082"/>
    </source>
</evidence>
<protein>
    <submittedName>
        <fullName evidence="7">Sigma-70 family RNA polymerase sigma factor</fullName>
    </submittedName>
</protein>
<reference evidence="7" key="1">
    <citation type="submission" date="2022-01" db="EMBL/GenBank/DDBJ databases">
        <title>Colwellia maritima, isolated from seawater.</title>
        <authorList>
            <person name="Kristyanto S."/>
            <person name="Jung J."/>
            <person name="Jeon C.O."/>
        </authorList>
    </citation>
    <scope>NUCLEOTIDE SEQUENCE</scope>
    <source>
        <strain evidence="7">MSW7</strain>
    </source>
</reference>
<dbReference type="InterPro" id="IPR036388">
    <property type="entry name" value="WH-like_DNA-bd_sf"/>
</dbReference>
<evidence type="ECO:0000256" key="2">
    <source>
        <dbReference type="ARBA" id="ARBA00023015"/>
    </source>
</evidence>
<dbReference type="Gene3D" id="1.10.10.10">
    <property type="entry name" value="Winged helix-like DNA-binding domain superfamily/Winged helix DNA-binding domain"/>
    <property type="match status" value="1"/>
</dbReference>
<evidence type="ECO:0000259" key="6">
    <source>
        <dbReference type="Pfam" id="PF08281"/>
    </source>
</evidence>
<dbReference type="InterPro" id="IPR013324">
    <property type="entry name" value="RNA_pol_sigma_r3/r4-like"/>
</dbReference>
<dbReference type="PROSITE" id="PS01063">
    <property type="entry name" value="SIGMA70_ECF"/>
    <property type="match status" value="1"/>
</dbReference>
<evidence type="ECO:0000256" key="4">
    <source>
        <dbReference type="ARBA" id="ARBA00023125"/>
    </source>
</evidence>
<evidence type="ECO:0000256" key="5">
    <source>
        <dbReference type="ARBA" id="ARBA00023163"/>
    </source>
</evidence>
<evidence type="ECO:0000256" key="1">
    <source>
        <dbReference type="ARBA" id="ARBA00010641"/>
    </source>
</evidence>
<dbReference type="RefSeq" id="WP_242286403.1">
    <property type="nucleotide sequence ID" value="NZ_JAKKSL010000002.1"/>
</dbReference>
<proteinExistence type="inferred from homology"/>
<dbReference type="PANTHER" id="PTHR43133">
    <property type="entry name" value="RNA POLYMERASE ECF-TYPE SIGMA FACTO"/>
    <property type="match status" value="1"/>
</dbReference>
<dbReference type="PANTHER" id="PTHR43133:SF63">
    <property type="entry name" value="RNA POLYMERASE SIGMA FACTOR FECI-RELATED"/>
    <property type="match status" value="1"/>
</dbReference>
<dbReference type="InterPro" id="IPR013325">
    <property type="entry name" value="RNA_pol_sigma_r2"/>
</dbReference>
<dbReference type="EMBL" id="JAKKSL010000002">
    <property type="protein sequence ID" value="MCI2283998.1"/>
    <property type="molecule type" value="Genomic_DNA"/>
</dbReference>
<keyword evidence="4" id="KW-0238">DNA-binding</keyword>
<keyword evidence="2" id="KW-0805">Transcription regulation</keyword>